<evidence type="ECO:0000313" key="3">
    <source>
        <dbReference type="Proteomes" id="UP001056855"/>
    </source>
</evidence>
<evidence type="ECO:0000256" key="1">
    <source>
        <dbReference type="SAM" id="MobiDB-lite"/>
    </source>
</evidence>
<dbReference type="RefSeq" id="WP_254161636.1">
    <property type="nucleotide sequence ID" value="NZ_CP100358.1"/>
</dbReference>
<gene>
    <name evidence="2" type="ORF">NGM29_20795</name>
</gene>
<dbReference type="AlphaFoldDB" id="A0A9E7NFT0"/>
<protein>
    <recommendedName>
        <fullName evidence="4">Twin-arginine translocation signal domain-containing protein</fullName>
    </recommendedName>
</protein>
<dbReference type="KEGG" id="sawl:NGM29_20795"/>
<organism evidence="2 3">
    <name type="scientific">Natronosalvus rutilus</name>
    <dbReference type="NCBI Taxonomy" id="2953753"/>
    <lineage>
        <taxon>Archaea</taxon>
        <taxon>Methanobacteriati</taxon>
        <taxon>Methanobacteriota</taxon>
        <taxon>Stenosarchaea group</taxon>
        <taxon>Halobacteria</taxon>
        <taxon>Halobacteriales</taxon>
        <taxon>Natrialbaceae</taxon>
        <taxon>Natronosalvus</taxon>
    </lineage>
</organism>
<evidence type="ECO:0000313" key="2">
    <source>
        <dbReference type="EMBL" id="UTF56028.1"/>
    </source>
</evidence>
<dbReference type="Proteomes" id="UP001056855">
    <property type="component" value="Plasmid unnamed3"/>
</dbReference>
<keyword evidence="2" id="KW-0614">Plasmid</keyword>
<feature type="region of interest" description="Disordered" evidence="1">
    <location>
        <begin position="164"/>
        <end position="188"/>
    </location>
</feature>
<sequence length="332" mass="36643">MERRNFLRKTAAVSTLAGAGLIGTTGNATASKSPYDLDVNLHTKYVDAGDTSHDSSATFRVMIPESHLGDYTPFDEFIDAEADHCQKVISDLVSKSNYLMGATAYFYEYDGGWFEDYDGHTGWGDNSYAIYEPTLDVLDDALNTTSLGDNVTYVWDVGDVHQNQMSDWEGSGSDEHHDGPRTDPAMSSSRWHPIIADKVAGDQHSNDYAHARVRIADYCVGRLTSMLVHTLIRCRDDGHWQTVNTPPGTDIYDTDRDWELAEGIHNGNDNYVTSAGGKKTLTAMEDVFASSFCRGDSPSGDWSPDSGPLGDYVSYCTSDMVSQAVSYFETRH</sequence>
<geneLocation type="plasmid" evidence="2 3">
    <name>unnamed3</name>
</geneLocation>
<proteinExistence type="predicted"/>
<dbReference type="EMBL" id="CP100358">
    <property type="protein sequence ID" value="UTF56028.1"/>
    <property type="molecule type" value="Genomic_DNA"/>
</dbReference>
<keyword evidence="3" id="KW-1185">Reference proteome</keyword>
<evidence type="ECO:0008006" key="4">
    <source>
        <dbReference type="Google" id="ProtNLM"/>
    </source>
</evidence>
<dbReference type="GeneID" id="73292539"/>
<accession>A0A9E7NFT0</accession>
<reference evidence="2" key="1">
    <citation type="submission" date="2022-06" db="EMBL/GenBank/DDBJ databases">
        <title>Diverse halophilic archaea isolated from saline environments.</title>
        <authorList>
            <person name="Cui H.-L."/>
        </authorList>
    </citation>
    <scope>NUCLEOTIDE SEQUENCE</scope>
    <source>
        <strain evidence="2">WLHS1</strain>
        <plasmid evidence="2">unnamed3</plasmid>
    </source>
</reference>
<name>A0A9E7NFT0_9EURY</name>